<dbReference type="EMBL" id="ML976665">
    <property type="protein sequence ID" value="KAF1976888.1"/>
    <property type="molecule type" value="Genomic_DNA"/>
</dbReference>
<evidence type="ECO:0000259" key="4">
    <source>
        <dbReference type="Pfam" id="PF00723"/>
    </source>
</evidence>
<feature type="domain" description="GH15-like" evidence="4">
    <location>
        <begin position="72"/>
        <end position="158"/>
    </location>
</feature>
<accession>A0A6A5VJM5</accession>
<name>A0A6A5VJM5_9PLEO</name>
<dbReference type="SUPFAM" id="SSF48208">
    <property type="entry name" value="Six-hairpin glycosidases"/>
    <property type="match status" value="1"/>
</dbReference>
<reference evidence="5" key="1">
    <citation type="journal article" date="2020" name="Stud. Mycol.">
        <title>101 Dothideomycetes genomes: a test case for predicting lifestyles and emergence of pathogens.</title>
        <authorList>
            <person name="Haridas S."/>
            <person name="Albert R."/>
            <person name="Binder M."/>
            <person name="Bloem J."/>
            <person name="Labutti K."/>
            <person name="Salamov A."/>
            <person name="Andreopoulos B."/>
            <person name="Baker S."/>
            <person name="Barry K."/>
            <person name="Bills G."/>
            <person name="Bluhm B."/>
            <person name="Cannon C."/>
            <person name="Castanera R."/>
            <person name="Culley D."/>
            <person name="Daum C."/>
            <person name="Ezra D."/>
            <person name="Gonzalez J."/>
            <person name="Henrissat B."/>
            <person name="Kuo A."/>
            <person name="Liang C."/>
            <person name="Lipzen A."/>
            <person name="Lutzoni F."/>
            <person name="Magnuson J."/>
            <person name="Mondo S."/>
            <person name="Nolan M."/>
            <person name="Ohm R."/>
            <person name="Pangilinan J."/>
            <person name="Park H.-J."/>
            <person name="Ramirez L."/>
            <person name="Alfaro M."/>
            <person name="Sun H."/>
            <person name="Tritt A."/>
            <person name="Yoshinaga Y."/>
            <person name="Zwiers L.-H."/>
            <person name="Turgeon B."/>
            <person name="Goodwin S."/>
            <person name="Spatafora J."/>
            <person name="Crous P."/>
            <person name="Grigoriev I."/>
        </authorList>
    </citation>
    <scope>NUCLEOTIDE SEQUENCE</scope>
    <source>
        <strain evidence="5">CBS 107.79</strain>
    </source>
</reference>
<dbReference type="GO" id="GO:0004553">
    <property type="term" value="F:hydrolase activity, hydrolyzing O-glycosyl compounds"/>
    <property type="evidence" value="ECO:0007669"/>
    <property type="project" value="TreeGrafter"/>
</dbReference>
<dbReference type="PANTHER" id="PTHR31616">
    <property type="entry name" value="TREHALASE"/>
    <property type="match status" value="1"/>
</dbReference>
<evidence type="ECO:0000256" key="3">
    <source>
        <dbReference type="SAM" id="Phobius"/>
    </source>
</evidence>
<evidence type="ECO:0000313" key="5">
    <source>
        <dbReference type="EMBL" id="KAF1976888.1"/>
    </source>
</evidence>
<proteinExistence type="predicted"/>
<evidence type="ECO:0000256" key="2">
    <source>
        <dbReference type="ARBA" id="ARBA00033473"/>
    </source>
</evidence>
<dbReference type="InterPro" id="IPR008928">
    <property type="entry name" value="6-hairpin_glycosidase_sf"/>
</dbReference>
<dbReference type="OrthoDB" id="6123450at2759"/>
<keyword evidence="3" id="KW-0812">Transmembrane</keyword>
<feature type="domain" description="GH15-like" evidence="4">
    <location>
        <begin position="169"/>
        <end position="376"/>
    </location>
</feature>
<dbReference type="Gene3D" id="1.50.10.10">
    <property type="match status" value="2"/>
</dbReference>
<gene>
    <name evidence="5" type="ORF">BU23DRAFT_626501</name>
</gene>
<evidence type="ECO:0000256" key="1">
    <source>
        <dbReference type="ARBA" id="ARBA00033442"/>
    </source>
</evidence>
<sequence>MGTRDLSPRKFYNSNGQCTDRFNFCAVLWWALVLASIAGLGYLIYALPNFQDVDTHQEFPADWFKTQKTVSVNAIFANFGSAGAKAYNASQGILLDSALPDPRDHLWTRIRDSSLVFKTLIDRFVINGDEKLRTAINNYITAQAAVQKAQSRSGNLTEGNSAANEPYSWQLWHQPSIDFWSSIRKVNLVDSVFGRAVQHHTLFKGAVFARVIRKECPICETQAPQILCTMQSFRKVGEDKSTIVPELVNTEVSERSGRDTSTILGSVLNFDLDAECNDETFQPCSQPMLRKHKEVVDSFRGWSINNGVGAGKAVATGRFPEDGEGNDVRLPGGNAWYVGTLAAAGQLYDALWAYDKFGSITIGDASLPFWQAIYPDAEKGL</sequence>
<evidence type="ECO:0000313" key="6">
    <source>
        <dbReference type="Proteomes" id="UP000800036"/>
    </source>
</evidence>
<dbReference type="InterPro" id="IPR011613">
    <property type="entry name" value="GH15-like"/>
</dbReference>
<keyword evidence="3" id="KW-1133">Transmembrane helix</keyword>
<dbReference type="AlphaFoldDB" id="A0A6A5VJM5"/>
<dbReference type="InterPro" id="IPR012341">
    <property type="entry name" value="6hp_glycosidase-like_sf"/>
</dbReference>
<dbReference type="GO" id="GO:0000324">
    <property type="term" value="C:fungal-type vacuole"/>
    <property type="evidence" value="ECO:0007669"/>
    <property type="project" value="TreeGrafter"/>
</dbReference>
<dbReference type="PANTHER" id="PTHR31616:SF12">
    <property type="entry name" value="GLUCOAMYLASE"/>
    <property type="match status" value="1"/>
</dbReference>
<dbReference type="Pfam" id="PF00723">
    <property type="entry name" value="Glyco_hydro_15"/>
    <property type="match status" value="2"/>
</dbReference>
<dbReference type="GO" id="GO:0005975">
    <property type="term" value="P:carbohydrate metabolic process"/>
    <property type="evidence" value="ECO:0007669"/>
    <property type="project" value="InterPro"/>
</dbReference>
<dbReference type="Proteomes" id="UP000800036">
    <property type="component" value="Unassembled WGS sequence"/>
</dbReference>
<keyword evidence="6" id="KW-1185">Reference proteome</keyword>
<keyword evidence="3" id="KW-0472">Membrane</keyword>
<organism evidence="5 6">
    <name type="scientific">Bimuria novae-zelandiae CBS 107.79</name>
    <dbReference type="NCBI Taxonomy" id="1447943"/>
    <lineage>
        <taxon>Eukaryota</taxon>
        <taxon>Fungi</taxon>
        <taxon>Dikarya</taxon>
        <taxon>Ascomycota</taxon>
        <taxon>Pezizomycotina</taxon>
        <taxon>Dothideomycetes</taxon>
        <taxon>Pleosporomycetidae</taxon>
        <taxon>Pleosporales</taxon>
        <taxon>Massarineae</taxon>
        <taxon>Didymosphaeriaceae</taxon>
        <taxon>Bimuria</taxon>
    </lineage>
</organism>
<feature type="transmembrane region" description="Helical" evidence="3">
    <location>
        <begin position="21"/>
        <end position="45"/>
    </location>
</feature>
<protein>
    <recommendedName>
        <fullName evidence="2">1,4-alpha-D-glucan glucohydrolase</fullName>
    </recommendedName>
    <alternativeName>
        <fullName evidence="1">Glucan 1,4-alpha-glucosidase</fullName>
    </alternativeName>
</protein>